<evidence type="ECO:0000313" key="1">
    <source>
        <dbReference type="EMBL" id="GAG26178.1"/>
    </source>
</evidence>
<organism evidence="1">
    <name type="scientific">marine sediment metagenome</name>
    <dbReference type="NCBI Taxonomy" id="412755"/>
    <lineage>
        <taxon>unclassified sequences</taxon>
        <taxon>metagenomes</taxon>
        <taxon>ecological metagenomes</taxon>
    </lineage>
</organism>
<dbReference type="EMBL" id="BARS01032162">
    <property type="protein sequence ID" value="GAG26178.1"/>
    <property type="molecule type" value="Genomic_DNA"/>
</dbReference>
<comment type="caution">
    <text evidence="1">The sequence shown here is derived from an EMBL/GenBank/DDBJ whole genome shotgun (WGS) entry which is preliminary data.</text>
</comment>
<sequence>MGNSKSLEVEVSGNNFKQEVLESSIPVLVDFWA</sequence>
<reference evidence="1" key="1">
    <citation type="journal article" date="2014" name="Front. Microbiol.">
        <title>High frequency of phylogenetically diverse reductive dehalogenase-homologous genes in deep subseafloor sedimentary metagenomes.</title>
        <authorList>
            <person name="Kawai M."/>
            <person name="Futagami T."/>
            <person name="Toyoda A."/>
            <person name="Takaki Y."/>
            <person name="Nishi S."/>
            <person name="Hori S."/>
            <person name="Arai W."/>
            <person name="Tsubouchi T."/>
            <person name="Morono Y."/>
            <person name="Uchiyama I."/>
            <person name="Ito T."/>
            <person name="Fujiyama A."/>
            <person name="Inagaki F."/>
            <person name="Takami H."/>
        </authorList>
    </citation>
    <scope>NUCLEOTIDE SEQUENCE</scope>
    <source>
        <strain evidence="1">Expedition CK06-06</strain>
    </source>
</reference>
<gene>
    <name evidence="1" type="ORF">S01H1_49949</name>
</gene>
<protein>
    <recommendedName>
        <fullName evidence="2">Thiol reductase thioredoxin</fullName>
    </recommendedName>
</protein>
<feature type="non-terminal residue" evidence="1">
    <location>
        <position position="33"/>
    </location>
</feature>
<dbReference type="AlphaFoldDB" id="X0WNU0"/>
<evidence type="ECO:0008006" key="2">
    <source>
        <dbReference type="Google" id="ProtNLM"/>
    </source>
</evidence>
<name>X0WNU0_9ZZZZ</name>
<proteinExistence type="predicted"/>
<accession>X0WNU0</accession>